<comment type="caution">
    <text evidence="1">The sequence shown here is derived from an EMBL/GenBank/DDBJ whole genome shotgun (WGS) entry which is preliminary data.</text>
</comment>
<evidence type="ECO:0000313" key="2">
    <source>
        <dbReference type="Proteomes" id="UP001165960"/>
    </source>
</evidence>
<keyword evidence="2" id="KW-1185">Reference proteome</keyword>
<reference evidence="1" key="1">
    <citation type="submission" date="2022-04" db="EMBL/GenBank/DDBJ databases">
        <title>Genome of the entomopathogenic fungus Entomophthora muscae.</title>
        <authorList>
            <person name="Elya C."/>
            <person name="Lovett B.R."/>
            <person name="Lee E."/>
            <person name="Macias A.M."/>
            <person name="Hajek A.E."/>
            <person name="De Bivort B.L."/>
            <person name="Kasson M.T."/>
            <person name="De Fine Licht H.H."/>
            <person name="Stajich J.E."/>
        </authorList>
    </citation>
    <scope>NUCLEOTIDE SEQUENCE</scope>
    <source>
        <strain evidence="1">Berkeley</strain>
    </source>
</reference>
<proteinExistence type="predicted"/>
<accession>A0ACC2UKR6</accession>
<dbReference type="EMBL" id="QTSX02000261">
    <property type="protein sequence ID" value="KAJ9087440.1"/>
    <property type="molecule type" value="Genomic_DNA"/>
</dbReference>
<evidence type="ECO:0000313" key="1">
    <source>
        <dbReference type="EMBL" id="KAJ9087440.1"/>
    </source>
</evidence>
<dbReference type="Proteomes" id="UP001165960">
    <property type="component" value="Unassembled WGS sequence"/>
</dbReference>
<organism evidence="1 2">
    <name type="scientific">Entomophthora muscae</name>
    <dbReference type="NCBI Taxonomy" id="34485"/>
    <lineage>
        <taxon>Eukaryota</taxon>
        <taxon>Fungi</taxon>
        <taxon>Fungi incertae sedis</taxon>
        <taxon>Zoopagomycota</taxon>
        <taxon>Entomophthoromycotina</taxon>
        <taxon>Entomophthoromycetes</taxon>
        <taxon>Entomophthorales</taxon>
        <taxon>Entomophthoraceae</taxon>
        <taxon>Entomophthora</taxon>
    </lineage>
</organism>
<gene>
    <name evidence="1" type="ORF">DSO57_1033330</name>
</gene>
<protein>
    <submittedName>
        <fullName evidence="1">Uncharacterized protein</fullName>
    </submittedName>
</protein>
<name>A0ACC2UKR6_9FUNG</name>
<sequence>MGISNAFVGTGNLLGPIISGMLIDNFNDYNLIIYLTIGGYILALLAMVVANYFAIRESNASLAKHASVLTIVYHV</sequence>